<evidence type="ECO:0000313" key="2">
    <source>
        <dbReference type="EMBL" id="AVP39973.1"/>
    </source>
</evidence>
<protein>
    <submittedName>
        <fullName evidence="2">Uncharacterized protein</fullName>
    </submittedName>
</protein>
<dbReference type="Proteomes" id="UP000289207">
    <property type="component" value="Segment"/>
</dbReference>
<name>A0A3S7I9H3_9VIRU</name>
<evidence type="ECO:0000313" key="3">
    <source>
        <dbReference type="Proteomes" id="UP000289207"/>
    </source>
</evidence>
<evidence type="ECO:0000256" key="1">
    <source>
        <dbReference type="SAM" id="MobiDB-lite"/>
    </source>
</evidence>
<keyword evidence="3" id="KW-1185">Reference proteome</keyword>
<dbReference type="KEGG" id="vg:55011434"/>
<organism evidence="2">
    <name type="scientific">Halorubrum pleomorphic virus 9</name>
    <dbReference type="NCBI Taxonomy" id="2126525"/>
    <lineage>
        <taxon>Viruses</taxon>
        <taxon>Monodnaviria</taxon>
        <taxon>Trapavirae</taxon>
        <taxon>Saleviricota</taxon>
        <taxon>Huolimaviricetes</taxon>
        <taxon>Haloruvirales</taxon>
        <taxon>Pleolipoviridae</taxon>
        <taxon>Betapleolipovirus</taxon>
        <taxon>Betapleolipovirus flexibile</taxon>
        <taxon>Betapleolipovirus HRPV9</taxon>
    </lineage>
</organism>
<accession>A0A3S7I9H3</accession>
<sequence>MTEPVRIEVGPADRLRTPRPPPKIRSISMYLARRSRRGRYIDRGL</sequence>
<dbReference type="EMBL" id="KY965934">
    <property type="protein sequence ID" value="AVP39973.1"/>
    <property type="molecule type" value="Genomic_DNA"/>
</dbReference>
<dbReference type="RefSeq" id="YP_009820005.1">
    <property type="nucleotide sequence ID" value="NC_048160.1"/>
</dbReference>
<feature type="region of interest" description="Disordered" evidence="1">
    <location>
        <begin position="1"/>
        <end position="23"/>
    </location>
</feature>
<reference evidence="2" key="1">
    <citation type="journal article" date="2018" name="Res. Microbiol.">
        <title>Extremely halophilic pleomorphic archaeal virus HRPV9 extends the diversity of pleolipoviruses with integrases.</title>
        <authorList>
            <person name="Atanasova N.S."/>
            <person name="Demina T.A."/>
            <person name="Krishnam Rajan Shanthi S.N."/>
            <person name="Oksanen H.M."/>
            <person name="Bamford D.H."/>
        </authorList>
    </citation>
    <scope>NUCLEOTIDE SEQUENCE [LARGE SCALE GENOMIC DNA]</scope>
    <source>
        <strain evidence="2">B2-2/SS5-4</strain>
    </source>
</reference>
<proteinExistence type="predicted"/>
<dbReference type="GeneID" id="55011434"/>